<feature type="chain" id="PRO_5011517653" evidence="4">
    <location>
        <begin position="22"/>
        <end position="362"/>
    </location>
</feature>
<dbReference type="GO" id="GO:0030313">
    <property type="term" value="C:cell envelope"/>
    <property type="evidence" value="ECO:0007669"/>
    <property type="project" value="UniProtKB-SubCell"/>
</dbReference>
<feature type="domain" description="CusB-like beta-barrel" evidence="5">
    <location>
        <begin position="233"/>
        <end position="303"/>
    </location>
</feature>
<reference evidence="7 8" key="1">
    <citation type="submission" date="2016-10" db="EMBL/GenBank/DDBJ databases">
        <authorList>
            <person name="de Groot N.N."/>
        </authorList>
    </citation>
    <scope>NUCLEOTIDE SEQUENCE [LARGE SCALE GENOMIC DNA]</scope>
    <source>
        <strain evidence="7 8">DSM 16195</strain>
    </source>
</reference>
<organism evidence="7 8">
    <name type="scientific">Ulvibacter litoralis</name>
    <dbReference type="NCBI Taxonomy" id="227084"/>
    <lineage>
        <taxon>Bacteria</taxon>
        <taxon>Pseudomonadati</taxon>
        <taxon>Bacteroidota</taxon>
        <taxon>Flavobacteriia</taxon>
        <taxon>Flavobacteriales</taxon>
        <taxon>Flavobacteriaceae</taxon>
        <taxon>Ulvibacter</taxon>
    </lineage>
</organism>
<proteinExistence type="predicted"/>
<dbReference type="PROSITE" id="PS51257">
    <property type="entry name" value="PROKAR_LIPOPROTEIN"/>
    <property type="match status" value="1"/>
</dbReference>
<dbReference type="Proteomes" id="UP000199321">
    <property type="component" value="Unassembled WGS sequence"/>
</dbReference>
<name>A0A1G7H172_9FLAO</name>
<feature type="signal peptide" evidence="4">
    <location>
        <begin position="1"/>
        <end position="21"/>
    </location>
</feature>
<evidence type="ECO:0000256" key="1">
    <source>
        <dbReference type="ARBA" id="ARBA00004196"/>
    </source>
</evidence>
<dbReference type="InterPro" id="IPR058639">
    <property type="entry name" value="BSH_YknX-like"/>
</dbReference>
<dbReference type="Gene3D" id="2.40.50.100">
    <property type="match status" value="1"/>
</dbReference>
<dbReference type="Pfam" id="PF25954">
    <property type="entry name" value="Beta-barrel_RND_2"/>
    <property type="match status" value="1"/>
</dbReference>
<evidence type="ECO:0000259" key="5">
    <source>
        <dbReference type="Pfam" id="PF25954"/>
    </source>
</evidence>
<feature type="coiled-coil region" evidence="3">
    <location>
        <begin position="153"/>
        <end position="180"/>
    </location>
</feature>
<evidence type="ECO:0000313" key="8">
    <source>
        <dbReference type="Proteomes" id="UP000199321"/>
    </source>
</evidence>
<dbReference type="PANTHER" id="PTHR32347">
    <property type="entry name" value="EFFLUX SYSTEM COMPONENT YKNX-RELATED"/>
    <property type="match status" value="1"/>
</dbReference>
<dbReference type="InterPro" id="IPR058792">
    <property type="entry name" value="Beta-barrel_RND_2"/>
</dbReference>
<dbReference type="PANTHER" id="PTHR32347:SF23">
    <property type="entry name" value="BLL5650 PROTEIN"/>
    <property type="match status" value="1"/>
</dbReference>
<dbReference type="AlphaFoldDB" id="A0A1G7H172"/>
<evidence type="ECO:0000313" key="7">
    <source>
        <dbReference type="EMBL" id="SDE94192.1"/>
    </source>
</evidence>
<evidence type="ECO:0000259" key="6">
    <source>
        <dbReference type="Pfam" id="PF25984"/>
    </source>
</evidence>
<evidence type="ECO:0000256" key="3">
    <source>
        <dbReference type="SAM" id="Coils"/>
    </source>
</evidence>
<feature type="domain" description="YknX-like barrel-sandwich hybrid" evidence="6">
    <location>
        <begin position="55"/>
        <end position="226"/>
    </location>
</feature>
<dbReference type="STRING" id="227084.SAMN05421855_103465"/>
<dbReference type="EMBL" id="FNBA01000003">
    <property type="protein sequence ID" value="SDE94192.1"/>
    <property type="molecule type" value="Genomic_DNA"/>
</dbReference>
<keyword evidence="4" id="KW-0732">Signal</keyword>
<dbReference type="InterPro" id="IPR050465">
    <property type="entry name" value="UPF0194_transport"/>
</dbReference>
<accession>A0A1G7H172</accession>
<sequence length="362" mass="40957">MNNKALFLFSILISVVITSCANKSVSITPEIKNITESVYASGFIKSNNQYEVFGKTSGTIKKVFVEEGAIVKKGDPIFQLDNSNLKLSTENARLASASADYKKNFNKLLDAKNAIELAKKNLINDSIQYQRQKNLWSQNIGSKVEFEQKELSYQNSKVELSRSKSNYQDLERQLKLASDQSKNNLEIAKLMEDDFIIRSEIDGVIYKINKEKGESINTQEPAVIIGTEEFIIELSIDEFDIVKVKKGQRVIIRMDSYQSQVFEGKITTIYPMMNSRTRSFQAEAIFIKNPNELYPNLTVEANIVINTKQDTLTIPRNYLLNDSTVILEGGTLQKVEVGLMDYDLVEIKSGIDTTTLIELPQK</sequence>
<keyword evidence="8" id="KW-1185">Reference proteome</keyword>
<keyword evidence="2 3" id="KW-0175">Coiled coil</keyword>
<dbReference type="Gene3D" id="2.40.30.170">
    <property type="match status" value="1"/>
</dbReference>
<dbReference type="RefSeq" id="WP_093144606.1">
    <property type="nucleotide sequence ID" value="NZ_BMWO01000005.1"/>
</dbReference>
<protein>
    <submittedName>
        <fullName evidence="7">Multidrug efflux pump subunit AcrA (Membrane-fusion protein)</fullName>
    </submittedName>
</protein>
<comment type="subcellular location">
    <subcellularLocation>
        <location evidence="1">Cell envelope</location>
    </subcellularLocation>
</comment>
<evidence type="ECO:0000256" key="2">
    <source>
        <dbReference type="ARBA" id="ARBA00023054"/>
    </source>
</evidence>
<dbReference type="OrthoDB" id="869610at2"/>
<evidence type="ECO:0000256" key="4">
    <source>
        <dbReference type="SAM" id="SignalP"/>
    </source>
</evidence>
<dbReference type="Pfam" id="PF25984">
    <property type="entry name" value="BSH_YknX"/>
    <property type="match status" value="1"/>
</dbReference>
<dbReference type="SUPFAM" id="SSF111369">
    <property type="entry name" value="HlyD-like secretion proteins"/>
    <property type="match status" value="1"/>
</dbReference>
<gene>
    <name evidence="7" type="ORF">SAMN05421855_103465</name>
</gene>